<gene>
    <name evidence="1" type="ORF">TELCIR_12769</name>
</gene>
<dbReference type="OrthoDB" id="5794356at2759"/>
<protein>
    <submittedName>
        <fullName evidence="1">Uncharacterized protein</fullName>
    </submittedName>
</protein>
<dbReference type="PANTHER" id="PTHR46238:SF8">
    <property type="entry name" value="ENDONUCLEASE_EXONUCLEASE_PHOSPHATASE DOMAIN-CONTAINING PROTEIN"/>
    <property type="match status" value="1"/>
</dbReference>
<keyword evidence="2" id="KW-1185">Reference proteome</keyword>
<organism evidence="1 2">
    <name type="scientific">Teladorsagia circumcincta</name>
    <name type="common">Brown stomach worm</name>
    <name type="synonym">Ostertagia circumcincta</name>
    <dbReference type="NCBI Taxonomy" id="45464"/>
    <lineage>
        <taxon>Eukaryota</taxon>
        <taxon>Metazoa</taxon>
        <taxon>Ecdysozoa</taxon>
        <taxon>Nematoda</taxon>
        <taxon>Chromadorea</taxon>
        <taxon>Rhabditida</taxon>
        <taxon>Rhabditina</taxon>
        <taxon>Rhabditomorpha</taxon>
        <taxon>Strongyloidea</taxon>
        <taxon>Trichostrongylidae</taxon>
        <taxon>Teladorsagia</taxon>
    </lineage>
</organism>
<dbReference type="AlphaFoldDB" id="A0A2G9U5Q2"/>
<dbReference type="EMBL" id="KZ348915">
    <property type="protein sequence ID" value="PIO65553.1"/>
    <property type="molecule type" value="Genomic_DNA"/>
</dbReference>
<reference evidence="1 2" key="1">
    <citation type="submission" date="2015-09" db="EMBL/GenBank/DDBJ databases">
        <title>Draft genome of the parasitic nematode Teladorsagia circumcincta isolate WARC Sus (inbred).</title>
        <authorList>
            <person name="Mitreva M."/>
        </authorList>
    </citation>
    <scope>NUCLEOTIDE SEQUENCE [LARGE SCALE GENOMIC DNA]</scope>
    <source>
        <strain evidence="1 2">S</strain>
    </source>
</reference>
<sequence length="140" mass="16617">MVRPAMLYGSECWPLKKTHESQLHSAEMRMLRWACGWTRLDRVRNEDVRSVMQTAPIQFKVREQRLRWYGHVLRRPQDHPIRTATDFEAQGKRPRGAPKKRWRDVIKKDLTEGRVTAEDALDRTRWRGLIRTADPATARD</sequence>
<evidence type="ECO:0000313" key="1">
    <source>
        <dbReference type="EMBL" id="PIO65553.1"/>
    </source>
</evidence>
<accession>A0A2G9U5Q2</accession>
<evidence type="ECO:0000313" key="2">
    <source>
        <dbReference type="Proteomes" id="UP000230423"/>
    </source>
</evidence>
<proteinExistence type="predicted"/>
<dbReference type="Proteomes" id="UP000230423">
    <property type="component" value="Unassembled WGS sequence"/>
</dbReference>
<dbReference type="PANTHER" id="PTHR46238">
    <property type="entry name" value="REVERSE TRANSCRIPTASE DOMAIN-CONTAINING PROTEIN"/>
    <property type="match status" value="1"/>
</dbReference>
<name>A0A2G9U5Q2_TELCI</name>